<accession>A0AAJ6YBW0</accession>
<organism evidence="4 5">
    <name type="scientific">Ceratosolen solmsi marchali</name>
    <dbReference type="NCBI Taxonomy" id="326594"/>
    <lineage>
        <taxon>Eukaryota</taxon>
        <taxon>Metazoa</taxon>
        <taxon>Ecdysozoa</taxon>
        <taxon>Arthropoda</taxon>
        <taxon>Hexapoda</taxon>
        <taxon>Insecta</taxon>
        <taxon>Pterygota</taxon>
        <taxon>Neoptera</taxon>
        <taxon>Endopterygota</taxon>
        <taxon>Hymenoptera</taxon>
        <taxon>Apocrita</taxon>
        <taxon>Proctotrupomorpha</taxon>
        <taxon>Chalcidoidea</taxon>
        <taxon>Agaonidae</taxon>
        <taxon>Agaoninae</taxon>
        <taxon>Ceratosolen</taxon>
    </lineage>
</organism>
<dbReference type="Gene3D" id="3.90.79.10">
    <property type="entry name" value="Nucleoside Triphosphate Pyrophosphohydrolase"/>
    <property type="match status" value="1"/>
</dbReference>
<gene>
    <name evidence="5" type="primary">LOC105359412</name>
</gene>
<proteinExistence type="inferred from homology"/>
<dbReference type="GO" id="GO:0035529">
    <property type="term" value="F:NADH pyrophosphatase activity"/>
    <property type="evidence" value="ECO:0007669"/>
    <property type="project" value="TreeGrafter"/>
</dbReference>
<dbReference type="Pfam" id="PF00293">
    <property type="entry name" value="NUDIX"/>
    <property type="match status" value="1"/>
</dbReference>
<dbReference type="InterPro" id="IPR015797">
    <property type="entry name" value="NUDIX_hydrolase-like_dom_sf"/>
</dbReference>
<dbReference type="PROSITE" id="PS00893">
    <property type="entry name" value="NUDIX_BOX"/>
    <property type="match status" value="1"/>
</dbReference>
<dbReference type="PANTHER" id="PTHR13994">
    <property type="entry name" value="NUDIX HYDROLASE RELATED"/>
    <property type="match status" value="1"/>
</dbReference>
<dbReference type="RefSeq" id="XP_011494321.1">
    <property type="nucleotide sequence ID" value="XM_011496019.1"/>
</dbReference>
<dbReference type="PANTHER" id="PTHR13994:SF13">
    <property type="entry name" value="FI03680P"/>
    <property type="match status" value="1"/>
</dbReference>
<dbReference type="FunFam" id="3.90.79.10:FF:000015">
    <property type="entry name" value="Nudix hydrolase 8"/>
    <property type="match status" value="1"/>
</dbReference>
<dbReference type="CDD" id="cd04670">
    <property type="entry name" value="NUDIX_ASFGF2_Nudt6"/>
    <property type="match status" value="1"/>
</dbReference>
<dbReference type="PRINTS" id="PR01356">
    <property type="entry name" value="GFGPROTEIN"/>
</dbReference>
<evidence type="ECO:0000256" key="1">
    <source>
        <dbReference type="ARBA" id="ARBA00005582"/>
    </source>
</evidence>
<keyword evidence="4" id="KW-1185">Reference proteome</keyword>
<dbReference type="Proteomes" id="UP000695007">
    <property type="component" value="Unplaced"/>
</dbReference>
<evidence type="ECO:0000313" key="5">
    <source>
        <dbReference type="RefSeq" id="XP_011494321.1"/>
    </source>
</evidence>
<name>A0AAJ6YBW0_9HYME</name>
<dbReference type="InterPro" id="IPR020084">
    <property type="entry name" value="NUDIX_hydrolase_CS"/>
</dbReference>
<dbReference type="Gene3D" id="3.40.630.30">
    <property type="match status" value="1"/>
</dbReference>
<dbReference type="InterPro" id="IPR003293">
    <property type="entry name" value="Nudix_hydrolase6-like"/>
</dbReference>
<evidence type="ECO:0000256" key="2">
    <source>
        <dbReference type="ARBA" id="ARBA00022801"/>
    </source>
</evidence>
<dbReference type="InterPro" id="IPR000086">
    <property type="entry name" value="NUDIX_hydrolase_dom"/>
</dbReference>
<comment type="similarity">
    <text evidence="1">Belongs to the Nudix hydrolase family.</text>
</comment>
<dbReference type="Pfam" id="PF18290">
    <property type="entry name" value="Nudix_hydro"/>
    <property type="match status" value="1"/>
</dbReference>
<dbReference type="GO" id="GO:0047631">
    <property type="term" value="F:ADP-ribose diphosphatase activity"/>
    <property type="evidence" value="ECO:0007669"/>
    <property type="project" value="TreeGrafter"/>
</dbReference>
<dbReference type="SUPFAM" id="SSF55811">
    <property type="entry name" value="Nudix"/>
    <property type="match status" value="1"/>
</dbReference>
<dbReference type="GO" id="GO:0051287">
    <property type="term" value="F:NAD binding"/>
    <property type="evidence" value="ECO:0007669"/>
    <property type="project" value="TreeGrafter"/>
</dbReference>
<keyword evidence="2" id="KW-0378">Hydrolase</keyword>
<feature type="domain" description="Nudix hydrolase" evidence="3">
    <location>
        <begin position="123"/>
        <end position="254"/>
    </location>
</feature>
<dbReference type="PROSITE" id="PS51462">
    <property type="entry name" value="NUDIX"/>
    <property type="match status" value="1"/>
</dbReference>
<sequence>MFTKFTKTTDRLNMQVVKLLFTTMTQPLYKFRGQSDRYDGITVDSKLEPCEAEIFSKRLEVSLDQWIKDKRRTVWFQVDLSQSYWIPELIKRGFKFHHAKEDRAMLYRWLSNIEMSNVPPYAHTNIGVGAVVLNDKTKEILVVKDKHGISTSNWKLPGGYIELEEDIAHAAEREVVEETGVIAKFKCLLAIRHTHYSTFGCSDIYTICCLVPQTFNIVKCHREISECQWMKLEEFITHPHVHSNNRLLASKIMEYINHRMGLTVTKAIHPLTKKPLCIFSISDTNDS</sequence>
<evidence type="ECO:0000313" key="4">
    <source>
        <dbReference type="Proteomes" id="UP000695007"/>
    </source>
</evidence>
<evidence type="ECO:0000259" key="3">
    <source>
        <dbReference type="PROSITE" id="PS51462"/>
    </source>
</evidence>
<protein>
    <submittedName>
        <fullName evidence="5">Nucleoside diphosphate-linked moiety X motif 6</fullName>
    </submittedName>
</protein>
<dbReference type="KEGG" id="csol:105359412"/>
<reference evidence="5" key="1">
    <citation type="submission" date="2025-08" db="UniProtKB">
        <authorList>
            <consortium name="RefSeq"/>
        </authorList>
    </citation>
    <scope>IDENTIFICATION</scope>
</reference>
<dbReference type="AlphaFoldDB" id="A0AAJ6YBW0"/>
<dbReference type="GeneID" id="105359412"/>
<dbReference type="InterPro" id="IPR040618">
    <property type="entry name" value="Pre-Nudix"/>
</dbReference>